<keyword evidence="8 10" id="KW-0131">Cell cycle</keyword>
<dbReference type="OrthoDB" id="6022055at2759"/>
<accession>A0A6P8IKZ2</accession>
<feature type="compositionally biased region" description="Low complexity" evidence="12">
    <location>
        <begin position="39"/>
        <end position="54"/>
    </location>
</feature>
<name>A0A6P8IKZ2_ACTTE</name>
<feature type="region of interest" description="Disordered" evidence="12">
    <location>
        <begin position="1"/>
        <end position="72"/>
    </location>
</feature>
<dbReference type="InterPro" id="IPR038273">
    <property type="entry name" value="Ndc80_sf"/>
</dbReference>
<evidence type="ECO:0000256" key="1">
    <source>
        <dbReference type="ARBA" id="ARBA00007050"/>
    </source>
</evidence>
<dbReference type="InterPro" id="IPR055260">
    <property type="entry name" value="Ndc80_CH"/>
</dbReference>
<feature type="domain" description="Kinetochore protein Ndc80 CH" evidence="13">
    <location>
        <begin position="43"/>
        <end position="183"/>
    </location>
</feature>
<evidence type="ECO:0000256" key="3">
    <source>
        <dbReference type="ARBA" id="ARBA00022618"/>
    </source>
</evidence>
<evidence type="ECO:0000256" key="4">
    <source>
        <dbReference type="ARBA" id="ARBA00022776"/>
    </source>
</evidence>
<keyword evidence="7 10" id="KW-0539">Nucleus</keyword>
<evidence type="ECO:0000259" key="13">
    <source>
        <dbReference type="Pfam" id="PF03801"/>
    </source>
</evidence>
<evidence type="ECO:0000256" key="12">
    <source>
        <dbReference type="SAM" id="MobiDB-lite"/>
    </source>
</evidence>
<evidence type="ECO:0000259" key="14">
    <source>
        <dbReference type="Pfam" id="PF24487"/>
    </source>
</evidence>
<gene>
    <name evidence="16" type="primary">LOC116302318</name>
</gene>
<dbReference type="KEGG" id="aten:116302318"/>
<evidence type="ECO:0000256" key="8">
    <source>
        <dbReference type="ARBA" id="ARBA00023306"/>
    </source>
</evidence>
<dbReference type="GO" id="GO:0051315">
    <property type="term" value="P:attachment of mitotic spindle microtubules to kinetochore"/>
    <property type="evidence" value="ECO:0007669"/>
    <property type="project" value="UniProtKB-UniRule"/>
</dbReference>
<reference evidence="16" key="1">
    <citation type="submission" date="2025-08" db="UniProtKB">
        <authorList>
            <consortium name="RefSeq"/>
        </authorList>
    </citation>
    <scope>IDENTIFICATION</scope>
    <source>
        <tissue evidence="16">Tentacle</tissue>
    </source>
</reference>
<dbReference type="RefSeq" id="XP_031567459.1">
    <property type="nucleotide sequence ID" value="XM_031711599.1"/>
</dbReference>
<dbReference type="InParanoid" id="A0A6P8IKZ2"/>
<protein>
    <recommendedName>
        <fullName evidence="10">Kinetochore protein NDC80</fullName>
    </recommendedName>
</protein>
<dbReference type="GeneID" id="116302318"/>
<dbReference type="PANTHER" id="PTHR10643:SF2">
    <property type="entry name" value="KINETOCHORE PROTEIN NDC80 HOMOLOG"/>
    <property type="match status" value="1"/>
</dbReference>
<evidence type="ECO:0000256" key="6">
    <source>
        <dbReference type="ARBA" id="ARBA00023054"/>
    </source>
</evidence>
<dbReference type="Pfam" id="PF03801">
    <property type="entry name" value="Ndc80_HEC"/>
    <property type="match status" value="1"/>
</dbReference>
<keyword evidence="6 11" id="KW-0175">Coiled coil</keyword>
<comment type="similarity">
    <text evidence="1 10">Belongs to the NDC80/HEC1 family.</text>
</comment>
<dbReference type="InterPro" id="IPR057091">
    <property type="entry name" value="NDC80_loop"/>
</dbReference>
<evidence type="ECO:0000256" key="9">
    <source>
        <dbReference type="ARBA" id="ARBA00023328"/>
    </source>
</evidence>
<dbReference type="PANTHER" id="PTHR10643">
    <property type="entry name" value="KINETOCHORE PROTEIN NDC80"/>
    <property type="match status" value="1"/>
</dbReference>
<comment type="function">
    <text evidence="10">Acts as a component of the essential kinetochore-associated NDC80 complex, which is required for chromosome segregation and spindle checkpoint activity.</text>
</comment>
<evidence type="ECO:0000256" key="7">
    <source>
        <dbReference type="ARBA" id="ARBA00023242"/>
    </source>
</evidence>
<dbReference type="Pfam" id="PF24487">
    <property type="entry name" value="NDC80_loop"/>
    <property type="match status" value="1"/>
</dbReference>
<evidence type="ECO:0000256" key="5">
    <source>
        <dbReference type="ARBA" id="ARBA00022838"/>
    </source>
</evidence>
<evidence type="ECO:0000313" key="16">
    <source>
        <dbReference type="RefSeq" id="XP_031567459.1"/>
    </source>
</evidence>
<keyword evidence="2 10" id="KW-0158">Chromosome</keyword>
<dbReference type="GO" id="GO:0005634">
    <property type="term" value="C:nucleus"/>
    <property type="evidence" value="ECO:0007669"/>
    <property type="project" value="UniProtKB-SubCell"/>
</dbReference>
<evidence type="ECO:0000256" key="10">
    <source>
        <dbReference type="RuleBase" id="RU368072"/>
    </source>
</evidence>
<dbReference type="GO" id="GO:0031262">
    <property type="term" value="C:Ndc80 complex"/>
    <property type="evidence" value="ECO:0007669"/>
    <property type="project" value="UniProtKB-UniRule"/>
</dbReference>
<dbReference type="GO" id="GO:0051301">
    <property type="term" value="P:cell division"/>
    <property type="evidence" value="ECO:0007669"/>
    <property type="project" value="UniProtKB-UniRule"/>
</dbReference>
<dbReference type="Gene3D" id="1.10.418.30">
    <property type="entry name" value="Ncd80 complex, Ncd80 subunit"/>
    <property type="match status" value="1"/>
</dbReference>
<feature type="coiled-coil region" evidence="11">
    <location>
        <begin position="478"/>
        <end position="566"/>
    </location>
</feature>
<keyword evidence="5 10" id="KW-0995">Kinetochore</keyword>
<keyword evidence="3 10" id="KW-0132">Cell division</keyword>
<keyword evidence="15" id="KW-1185">Reference proteome</keyword>
<evidence type="ECO:0000256" key="11">
    <source>
        <dbReference type="SAM" id="Coils"/>
    </source>
</evidence>
<feature type="domain" description="Kinetochore protein NDC80 loop region" evidence="14">
    <location>
        <begin position="371"/>
        <end position="598"/>
    </location>
</feature>
<proteinExistence type="inferred from homology"/>
<dbReference type="AlphaFoldDB" id="A0A6P8IKZ2"/>
<evidence type="ECO:0000256" key="2">
    <source>
        <dbReference type="ARBA" id="ARBA00022454"/>
    </source>
</evidence>
<dbReference type="InterPro" id="IPR005550">
    <property type="entry name" value="Kinetochore_Ndc80"/>
</dbReference>
<feature type="coiled-coil region" evidence="11">
    <location>
        <begin position="305"/>
        <end position="416"/>
    </location>
</feature>
<comment type="subcellular location">
    <subcellularLocation>
        <location evidence="10">Chromosome</location>
        <location evidence="10">Centromere</location>
        <location evidence="10">Kinetochore</location>
    </subcellularLocation>
    <subcellularLocation>
        <location evidence="10">Nucleus</location>
    </subcellularLocation>
</comment>
<organism evidence="15 16">
    <name type="scientific">Actinia tenebrosa</name>
    <name type="common">Australian red waratah sea anemone</name>
    <dbReference type="NCBI Taxonomy" id="6105"/>
    <lineage>
        <taxon>Eukaryota</taxon>
        <taxon>Metazoa</taxon>
        <taxon>Cnidaria</taxon>
        <taxon>Anthozoa</taxon>
        <taxon>Hexacorallia</taxon>
        <taxon>Actiniaria</taxon>
        <taxon>Actiniidae</taxon>
        <taxon>Actinia</taxon>
    </lineage>
</organism>
<feature type="compositionally biased region" description="Basic and acidic residues" evidence="12">
    <location>
        <begin position="55"/>
        <end position="72"/>
    </location>
</feature>
<keyword evidence="4 10" id="KW-0498">Mitosis</keyword>
<dbReference type="FunCoup" id="A0A6P8IKZ2">
    <property type="interactions" value="926"/>
</dbReference>
<comment type="subunit">
    <text evidence="10">Component of the NDC80 complex.</text>
</comment>
<dbReference type="Gene3D" id="1.10.287.1490">
    <property type="match status" value="1"/>
</dbReference>
<dbReference type="Proteomes" id="UP000515163">
    <property type="component" value="Unplaced"/>
</dbReference>
<keyword evidence="9 10" id="KW-0137">Centromere</keyword>
<evidence type="ECO:0000313" key="15">
    <source>
        <dbReference type="Proteomes" id="UP000515163"/>
    </source>
</evidence>
<feature type="coiled-coil region" evidence="11">
    <location>
        <begin position="247"/>
        <end position="281"/>
    </location>
</feature>
<sequence length="624" mass="72881">MRRATLGALNNGNQPRQAREKKMSFGAASARPSIGGRPSTGRPSMSSKRSSSQYGRRESYAHNQVMKDPRNLSDKGVYRKNIKYLMEFLTESNYPNPISERILSAPPMKEFKRIFMFIYKYINPNVKDNSAIDKKPEEEIPRIFKMIGYPFTISKSSMFSVGSPHTWPNLLGALCWLIELTRFSLNIAEDIEGKVMFPDDTCGTGAEGQDGFGYVDRLYFEYLEEAYAAFMRGKELDELQDYENKFLETIRMKNATAYQEIEQLEEETAELEKELAVLEGPSKLESLVQQQKSLEADKEMFKKYISDLKRHSKKMEESNAQLDEEIHAIRMELEAVTKENAQLQNVLNNQEMSPADVLRIKKEKQELMKQLQQLEKHRDQLDQQIWDQEMQYAKIHEETEKNIREYNETARKLKLIPTTAENAHGFDFELHFDPQQTYSSIQSYFKDKLKPALIELQAQLSDRTRQLQTQIMTEDEALDQVSDMINERQEELDALEARQAAFDKEFERKKEVMANDYQQLAQEVDEREKKLLEMKQISQETLEKKNTELRNLEEKAKKRISDLNTEVEKYKDFLLKACHLVMEHKTKMNNCVAEIEEKARAALEETRNLEIPKITIELPEKEEK</sequence>